<comment type="caution">
    <text evidence="2">The sequence shown here is derived from an EMBL/GenBank/DDBJ whole genome shotgun (WGS) entry which is preliminary data.</text>
</comment>
<evidence type="ECO:0000313" key="2">
    <source>
        <dbReference type="EMBL" id="KAK1695861.1"/>
    </source>
</evidence>
<reference evidence="2" key="1">
    <citation type="submission" date="2023-07" db="EMBL/GenBank/DDBJ databases">
        <title>A chromosome-level genome assembly of Lolium multiflorum.</title>
        <authorList>
            <person name="Chen Y."/>
            <person name="Copetti D."/>
            <person name="Kolliker R."/>
            <person name="Studer B."/>
        </authorList>
    </citation>
    <scope>NUCLEOTIDE SEQUENCE</scope>
    <source>
        <strain evidence="2">02402/16</strain>
        <tissue evidence="2">Leaf</tissue>
    </source>
</reference>
<evidence type="ECO:0008006" key="4">
    <source>
        <dbReference type="Google" id="ProtNLM"/>
    </source>
</evidence>
<dbReference type="Gene3D" id="3.40.50.1110">
    <property type="entry name" value="SGNH hydrolase"/>
    <property type="match status" value="1"/>
</dbReference>
<protein>
    <recommendedName>
        <fullName evidence="4">GDSL esterase/lipase</fullName>
    </recommendedName>
</protein>
<name>A0AAD8TZ28_LOLMU</name>
<dbReference type="Proteomes" id="UP001231189">
    <property type="component" value="Unassembled WGS sequence"/>
</dbReference>
<evidence type="ECO:0000256" key="1">
    <source>
        <dbReference type="SAM" id="SignalP"/>
    </source>
</evidence>
<organism evidence="2 3">
    <name type="scientific">Lolium multiflorum</name>
    <name type="common">Italian ryegrass</name>
    <name type="synonym">Lolium perenne subsp. multiflorum</name>
    <dbReference type="NCBI Taxonomy" id="4521"/>
    <lineage>
        <taxon>Eukaryota</taxon>
        <taxon>Viridiplantae</taxon>
        <taxon>Streptophyta</taxon>
        <taxon>Embryophyta</taxon>
        <taxon>Tracheophyta</taxon>
        <taxon>Spermatophyta</taxon>
        <taxon>Magnoliopsida</taxon>
        <taxon>Liliopsida</taxon>
        <taxon>Poales</taxon>
        <taxon>Poaceae</taxon>
        <taxon>BOP clade</taxon>
        <taxon>Pooideae</taxon>
        <taxon>Poodae</taxon>
        <taxon>Poeae</taxon>
        <taxon>Poeae Chloroplast Group 2 (Poeae type)</taxon>
        <taxon>Loliodinae</taxon>
        <taxon>Loliinae</taxon>
        <taxon>Lolium</taxon>
    </lineage>
</organism>
<feature type="chain" id="PRO_5041930909" description="GDSL esterase/lipase" evidence="1">
    <location>
        <begin position="30"/>
        <end position="109"/>
    </location>
</feature>
<gene>
    <name evidence="2" type="ORF">QYE76_012558</name>
</gene>
<dbReference type="InterPro" id="IPR036514">
    <property type="entry name" value="SGNH_hydro_sf"/>
</dbReference>
<dbReference type="InterPro" id="IPR050592">
    <property type="entry name" value="GDSL_lipolytic_enzyme"/>
</dbReference>
<sequence length="109" mass="11366">MASQCTAGGASRRFVLALMVLTLVRQSSCIAPPAPQPAATIPRSTRPPALILFGDSIVDSGNNNGLTSTVRANFAPYGQDFPGHNATGRFSNGKIVGDILGKLMVPAWL</sequence>
<proteinExistence type="predicted"/>
<accession>A0AAD8TZ28</accession>
<dbReference type="PANTHER" id="PTHR45642:SF150">
    <property type="entry name" value="GDSL ESTERASE_LIPASE EXL3"/>
    <property type="match status" value="1"/>
</dbReference>
<dbReference type="AlphaFoldDB" id="A0AAD8TZ28"/>
<dbReference type="PANTHER" id="PTHR45642">
    <property type="entry name" value="GDSL ESTERASE/LIPASE EXL3"/>
    <property type="match status" value="1"/>
</dbReference>
<keyword evidence="1" id="KW-0732">Signal</keyword>
<dbReference type="EMBL" id="JAUUTY010000001">
    <property type="protein sequence ID" value="KAK1695861.1"/>
    <property type="molecule type" value="Genomic_DNA"/>
</dbReference>
<feature type="signal peptide" evidence="1">
    <location>
        <begin position="1"/>
        <end position="29"/>
    </location>
</feature>
<evidence type="ECO:0000313" key="3">
    <source>
        <dbReference type="Proteomes" id="UP001231189"/>
    </source>
</evidence>
<keyword evidence="3" id="KW-1185">Reference proteome</keyword>